<dbReference type="InterPro" id="IPR036879">
    <property type="entry name" value="TF_MADSbox_sf"/>
</dbReference>
<evidence type="ECO:0000256" key="5">
    <source>
        <dbReference type="ARBA" id="ARBA00023242"/>
    </source>
</evidence>
<dbReference type="Proteomes" id="UP000824890">
    <property type="component" value="Unassembled WGS sequence"/>
</dbReference>
<name>A0ABQ7YPE0_BRANA</name>
<evidence type="ECO:0000256" key="3">
    <source>
        <dbReference type="ARBA" id="ARBA00023125"/>
    </source>
</evidence>
<accession>A0ABQ7YPE0</accession>
<dbReference type="PROSITE" id="PS50066">
    <property type="entry name" value="MADS_BOX_2"/>
    <property type="match status" value="1"/>
</dbReference>
<comment type="caution">
    <text evidence="7">The sequence shown here is derived from an EMBL/GenBank/DDBJ whole genome shotgun (WGS) entry which is preliminary data.</text>
</comment>
<comment type="subcellular location">
    <subcellularLocation>
        <location evidence="1">Nucleus</location>
    </subcellularLocation>
</comment>
<dbReference type="InterPro" id="IPR033897">
    <property type="entry name" value="SRF-like_MADS-box"/>
</dbReference>
<evidence type="ECO:0000256" key="1">
    <source>
        <dbReference type="ARBA" id="ARBA00004123"/>
    </source>
</evidence>
<dbReference type="PANTHER" id="PTHR11945:SF652">
    <property type="entry name" value="MADS-BOX DOMAIN-CONTAINING PROTEIN"/>
    <property type="match status" value="1"/>
</dbReference>
<feature type="non-terminal residue" evidence="7">
    <location>
        <position position="1"/>
    </location>
</feature>
<dbReference type="SMART" id="SM00432">
    <property type="entry name" value="MADS"/>
    <property type="match status" value="1"/>
</dbReference>
<keyword evidence="8" id="KW-1185">Reference proteome</keyword>
<evidence type="ECO:0000256" key="4">
    <source>
        <dbReference type="ARBA" id="ARBA00023163"/>
    </source>
</evidence>
<organism evidence="7 8">
    <name type="scientific">Brassica napus</name>
    <name type="common">Rape</name>
    <dbReference type="NCBI Taxonomy" id="3708"/>
    <lineage>
        <taxon>Eukaryota</taxon>
        <taxon>Viridiplantae</taxon>
        <taxon>Streptophyta</taxon>
        <taxon>Embryophyta</taxon>
        <taxon>Tracheophyta</taxon>
        <taxon>Spermatophyta</taxon>
        <taxon>Magnoliopsida</taxon>
        <taxon>eudicotyledons</taxon>
        <taxon>Gunneridae</taxon>
        <taxon>Pentapetalae</taxon>
        <taxon>rosids</taxon>
        <taxon>malvids</taxon>
        <taxon>Brassicales</taxon>
        <taxon>Brassicaceae</taxon>
        <taxon>Brassiceae</taxon>
        <taxon>Brassica</taxon>
    </lineage>
</organism>
<dbReference type="SUPFAM" id="SSF55455">
    <property type="entry name" value="SRF-like"/>
    <property type="match status" value="1"/>
</dbReference>
<feature type="domain" description="MADS-box" evidence="6">
    <location>
        <begin position="31"/>
        <end position="76"/>
    </location>
</feature>
<dbReference type="Gene3D" id="3.40.1810.10">
    <property type="entry name" value="Transcription factor, MADS-box"/>
    <property type="match status" value="1"/>
</dbReference>
<evidence type="ECO:0000313" key="7">
    <source>
        <dbReference type="EMBL" id="KAH0870077.1"/>
    </source>
</evidence>
<dbReference type="EMBL" id="JAGKQM010000017">
    <property type="protein sequence ID" value="KAH0870077.1"/>
    <property type="molecule type" value="Genomic_DNA"/>
</dbReference>
<reference evidence="7 8" key="1">
    <citation type="submission" date="2021-05" db="EMBL/GenBank/DDBJ databases">
        <title>Genome Assembly of Synthetic Allotetraploid Brassica napus Reveals Homoeologous Exchanges between Subgenomes.</title>
        <authorList>
            <person name="Davis J.T."/>
        </authorList>
    </citation>
    <scope>NUCLEOTIDE SEQUENCE [LARGE SCALE GENOMIC DNA]</scope>
    <source>
        <strain evidence="8">cv. Da-Ae</strain>
        <tissue evidence="7">Seedling</tissue>
    </source>
</reference>
<sequence length="366" mass="41211">KKERAKINLKRVYKSKPCAERVMVKSGRGGTKRKIDKMEKIQKREYRATTFSKRCSGLYSKASQLCLLSGAQVAILATPPSSQSNVSFFSFGHSSVDAVVKAYLTGRRLPPVREEPMEEDIGLWWEKESLSKSKNRQELMDAINSMERMLSKLRSGDLVSNYKQREEDLKNNEVTKTDVVLHKETQEPDKTLDLQAVCCILDDDLAVGFDKVTEEQDQILAICDSFCAEENNSNINGSSVSLDRSDQAMDHLMDIDGLIDLETTYESSAFDYGVLDSTQELAGINSTNFEAAAHDVSTNPNPPIYNYYHEGVEEALVFQNKAANDVSTMNPDDLIYDFEGVVEEEGFVFQNSVLDEDNLKFSDYFN</sequence>
<keyword evidence="4" id="KW-0804">Transcription</keyword>
<proteinExistence type="predicted"/>
<evidence type="ECO:0000256" key="2">
    <source>
        <dbReference type="ARBA" id="ARBA00023015"/>
    </source>
</evidence>
<gene>
    <name evidence="7" type="ORF">HID58_077099</name>
</gene>
<evidence type="ECO:0000313" key="8">
    <source>
        <dbReference type="Proteomes" id="UP000824890"/>
    </source>
</evidence>
<evidence type="ECO:0000259" key="6">
    <source>
        <dbReference type="PROSITE" id="PS50066"/>
    </source>
</evidence>
<keyword evidence="3" id="KW-0238">DNA-binding</keyword>
<dbReference type="Pfam" id="PF00319">
    <property type="entry name" value="SRF-TF"/>
    <property type="match status" value="1"/>
</dbReference>
<protein>
    <recommendedName>
        <fullName evidence="6">MADS-box domain-containing protein</fullName>
    </recommendedName>
</protein>
<dbReference type="CDD" id="cd00266">
    <property type="entry name" value="MADS_SRF_like"/>
    <property type="match status" value="1"/>
</dbReference>
<dbReference type="InterPro" id="IPR002100">
    <property type="entry name" value="TF_MADSbox"/>
</dbReference>
<keyword evidence="2" id="KW-0805">Transcription regulation</keyword>
<dbReference type="PANTHER" id="PTHR11945">
    <property type="entry name" value="MADS BOX PROTEIN"/>
    <property type="match status" value="1"/>
</dbReference>
<keyword evidence="5" id="KW-0539">Nucleus</keyword>